<feature type="compositionally biased region" description="Polar residues" evidence="11">
    <location>
        <begin position="1242"/>
        <end position="1260"/>
    </location>
</feature>
<proteinExistence type="predicted"/>
<feature type="compositionally biased region" description="Low complexity" evidence="11">
    <location>
        <begin position="2372"/>
        <end position="2394"/>
    </location>
</feature>
<feature type="region of interest" description="Disordered" evidence="11">
    <location>
        <begin position="2485"/>
        <end position="2523"/>
    </location>
</feature>
<feature type="compositionally biased region" description="Polar residues" evidence="11">
    <location>
        <begin position="1169"/>
        <end position="1178"/>
    </location>
</feature>
<comment type="subcellular location">
    <subcellularLocation>
        <location evidence="1">Membrane</location>
        <topology evidence="1">Multi-pass membrane protein</topology>
    </subcellularLocation>
</comment>
<dbReference type="InterPro" id="IPR031649">
    <property type="entry name" value="GPHH_dom"/>
</dbReference>
<feature type="compositionally biased region" description="Low complexity" evidence="11">
    <location>
        <begin position="2165"/>
        <end position="2183"/>
    </location>
</feature>
<feature type="compositionally biased region" description="Acidic residues" evidence="11">
    <location>
        <begin position="1264"/>
        <end position="1284"/>
    </location>
</feature>
<organism evidence="15 16">
    <name type="scientific">Chlamydomonas schloesseri</name>
    <dbReference type="NCBI Taxonomy" id="2026947"/>
    <lineage>
        <taxon>Eukaryota</taxon>
        <taxon>Viridiplantae</taxon>
        <taxon>Chlorophyta</taxon>
        <taxon>core chlorophytes</taxon>
        <taxon>Chlorophyceae</taxon>
        <taxon>CS clade</taxon>
        <taxon>Chlamydomonadales</taxon>
        <taxon>Chlamydomonadaceae</taxon>
        <taxon>Chlamydomonas</taxon>
    </lineage>
</organism>
<feature type="region of interest" description="Disordered" evidence="11">
    <location>
        <begin position="1169"/>
        <end position="1228"/>
    </location>
</feature>
<feature type="transmembrane region" description="Helical" evidence="12">
    <location>
        <begin position="16"/>
        <end position="35"/>
    </location>
</feature>
<feature type="region of interest" description="Disordered" evidence="11">
    <location>
        <begin position="333"/>
        <end position="354"/>
    </location>
</feature>
<comment type="caution">
    <text evidence="15">The sequence shown here is derived from an EMBL/GenBank/DDBJ whole genome shotgun (WGS) entry which is preliminary data.</text>
</comment>
<evidence type="ECO:0000313" key="15">
    <source>
        <dbReference type="EMBL" id="KAG2451635.1"/>
    </source>
</evidence>
<feature type="region of interest" description="Disordered" evidence="11">
    <location>
        <begin position="809"/>
        <end position="890"/>
    </location>
</feature>
<evidence type="ECO:0000256" key="10">
    <source>
        <dbReference type="ARBA" id="ARBA00023303"/>
    </source>
</evidence>
<keyword evidence="9" id="KW-0325">Glycoprotein</keyword>
<feature type="region of interest" description="Disordered" evidence="11">
    <location>
        <begin position="2345"/>
        <end position="2394"/>
    </location>
</feature>
<feature type="region of interest" description="Disordered" evidence="11">
    <location>
        <begin position="695"/>
        <end position="734"/>
    </location>
</feature>
<feature type="compositionally biased region" description="Basic and acidic residues" evidence="11">
    <location>
        <begin position="1208"/>
        <end position="1219"/>
    </location>
</feature>
<dbReference type="Gene3D" id="1.10.238.10">
    <property type="entry name" value="EF-hand"/>
    <property type="match status" value="1"/>
</dbReference>
<keyword evidence="8 12" id="KW-0472">Membrane</keyword>
<feature type="transmembrane region" description="Helical" evidence="12">
    <location>
        <begin position="369"/>
        <end position="390"/>
    </location>
</feature>
<feature type="transmembrane region" description="Helical" evidence="12">
    <location>
        <begin position="1835"/>
        <end position="1859"/>
    </location>
</feature>
<dbReference type="PANTHER" id="PTHR10037:SF62">
    <property type="entry name" value="SODIUM CHANNEL PROTEIN 60E"/>
    <property type="match status" value="1"/>
</dbReference>
<dbReference type="GO" id="GO:0005248">
    <property type="term" value="F:voltage-gated sodium channel activity"/>
    <property type="evidence" value="ECO:0007669"/>
    <property type="project" value="TreeGrafter"/>
</dbReference>
<feature type="compositionally biased region" description="Low complexity" evidence="11">
    <location>
        <begin position="1103"/>
        <end position="1121"/>
    </location>
</feature>
<dbReference type="EMBL" id="JAEHOD010000007">
    <property type="protein sequence ID" value="KAG2451635.1"/>
    <property type="molecule type" value="Genomic_DNA"/>
</dbReference>
<dbReference type="Gene3D" id="1.10.287.70">
    <property type="match status" value="4"/>
</dbReference>
<dbReference type="FunFam" id="1.20.120.350:FF:000068">
    <property type="entry name" value="Sodium channel protein"/>
    <property type="match status" value="2"/>
</dbReference>
<evidence type="ECO:0000256" key="7">
    <source>
        <dbReference type="ARBA" id="ARBA00023065"/>
    </source>
</evidence>
<feature type="compositionally biased region" description="Low complexity" evidence="11">
    <location>
        <begin position="2271"/>
        <end position="2297"/>
    </location>
</feature>
<name>A0A835WS69_9CHLO</name>
<feature type="transmembrane region" description="Helical" evidence="12">
    <location>
        <begin position="1775"/>
        <end position="1793"/>
    </location>
</feature>
<feature type="domain" description="Ion transport" evidence="13">
    <location>
        <begin position="4"/>
        <end position="252"/>
    </location>
</feature>
<feature type="compositionally biased region" description="Basic and acidic residues" evidence="11">
    <location>
        <begin position="695"/>
        <end position="709"/>
    </location>
</feature>
<dbReference type="FunFam" id="1.20.120.350:FF:000009">
    <property type="entry name" value="Voltage-dependent T-type calcium channel subunit alpha"/>
    <property type="match status" value="1"/>
</dbReference>
<evidence type="ECO:0000256" key="11">
    <source>
        <dbReference type="SAM" id="MobiDB-lite"/>
    </source>
</evidence>
<feature type="transmembrane region" description="Helical" evidence="12">
    <location>
        <begin position="1426"/>
        <end position="1446"/>
    </location>
</feature>
<evidence type="ECO:0000256" key="1">
    <source>
        <dbReference type="ARBA" id="ARBA00004141"/>
    </source>
</evidence>
<evidence type="ECO:0000256" key="6">
    <source>
        <dbReference type="ARBA" id="ARBA00022989"/>
    </source>
</evidence>
<feature type="compositionally biased region" description="Low complexity" evidence="11">
    <location>
        <begin position="2230"/>
        <end position="2242"/>
    </location>
</feature>
<feature type="transmembrane region" description="Helical" evidence="12">
    <location>
        <begin position="1626"/>
        <end position="1651"/>
    </location>
</feature>
<dbReference type="SUPFAM" id="SSF81324">
    <property type="entry name" value="Voltage-gated potassium channels"/>
    <property type="match status" value="4"/>
</dbReference>
<feature type="compositionally biased region" description="Low complexity" evidence="11">
    <location>
        <begin position="2499"/>
        <end position="2523"/>
    </location>
</feature>
<feature type="transmembrane region" description="Helical" evidence="12">
    <location>
        <begin position="1392"/>
        <end position="1414"/>
    </location>
</feature>
<feature type="region of interest" description="Disordered" evidence="11">
    <location>
        <begin position="293"/>
        <end position="314"/>
    </location>
</feature>
<feature type="transmembrane region" description="Helical" evidence="12">
    <location>
        <begin position="1961"/>
        <end position="1983"/>
    </location>
</feature>
<feature type="compositionally biased region" description="Polar residues" evidence="11">
    <location>
        <begin position="2486"/>
        <end position="2498"/>
    </location>
</feature>
<feature type="transmembrane region" description="Helical" evidence="12">
    <location>
        <begin position="402"/>
        <end position="425"/>
    </location>
</feature>
<dbReference type="Pfam" id="PF00520">
    <property type="entry name" value="Ion_trans"/>
    <property type="match status" value="4"/>
</dbReference>
<dbReference type="GO" id="GO:0022843">
    <property type="term" value="F:voltage-gated monoatomic cation channel activity"/>
    <property type="evidence" value="ECO:0007669"/>
    <property type="project" value="UniProtKB-ARBA"/>
</dbReference>
<evidence type="ECO:0000256" key="4">
    <source>
        <dbReference type="ARBA" id="ARBA00022737"/>
    </source>
</evidence>
<feature type="transmembrane region" description="Helical" evidence="12">
    <location>
        <begin position="1484"/>
        <end position="1510"/>
    </location>
</feature>
<reference evidence="15" key="1">
    <citation type="journal article" date="2020" name="bioRxiv">
        <title>Comparative genomics of Chlamydomonas.</title>
        <authorList>
            <person name="Craig R.J."/>
            <person name="Hasan A.R."/>
            <person name="Ness R.W."/>
            <person name="Keightley P.D."/>
        </authorList>
    </citation>
    <scope>NUCLEOTIDE SEQUENCE</scope>
    <source>
        <strain evidence="15">CCAP 11/173</strain>
    </source>
</reference>
<feature type="domain" description="Ion transport" evidence="13">
    <location>
        <begin position="368"/>
        <end position="685"/>
    </location>
</feature>
<feature type="transmembrane region" description="Helical" evidence="12">
    <location>
        <begin position="495"/>
        <end position="514"/>
    </location>
</feature>
<feature type="region of interest" description="Disordered" evidence="11">
    <location>
        <begin position="1242"/>
        <end position="1309"/>
    </location>
</feature>
<evidence type="ECO:0000256" key="3">
    <source>
        <dbReference type="ARBA" id="ARBA00022692"/>
    </source>
</evidence>
<feature type="compositionally biased region" description="Low complexity" evidence="11">
    <location>
        <begin position="1183"/>
        <end position="1207"/>
    </location>
</feature>
<sequence>MAPNTYLRDGWNVLDFLVVVSGFVNLAVPTNLTGLRTIRALRPLRTVNRVRGMKVLVTTMLSSLPMLMDVFVLCAFCFFVFGIIAVQLFAGVLRYRCGNPDFSTASNVTDPSSGLVLLVNVSYVVPEQEAEAACSGPLAAETTWYYIGDVVTAVVGPSGNGGGRVCEPNMYCTMYGNPNYGMTSYDHILWSWLTIFQHITLSGWTDTMYMTQDAVSFWVWPFYLALVIFGSFFMINLALAVLSINFSTDNLKEEQSAKAAEQNEKRWLSGERQVVANRSDGAAGVQQSGPISVPAGPHVLEAPPAPQKLQQPQASAESEEKLNALLLLQSRHKRHEAEPDEDETSVGTPPPSGLGPVRRTAWRLSVSRWLEVLTAVVIIANTVLMCINWFEMPESVERATNYINYVFTIYFLVEMIMKMTGFGLVRYFRDGMNTFDCLVVLISVTEMILDIIPSVSGLGPLSVLRAFRLLRIFRLARSWRDLNIVVRGMFNSVKASFMLVLLMVLFLFIAALVGMQLFGYKFMFCDYVEGAAPVCPLGWDVWGQCPNHFYCYLPCTDADYGTWINATGSNYNDLAYCERFCANDQAAAAADVNSTSPEVAAAGGCEYLAQVGKPDVPRANFDNIFWALFSVFQVLTGENWNDVMVNSMRTLSPWASLYFVGTILVGNYLVFNLFIAILLDNLQFTDELRKEDEKAEARKATRQANKDRSGASSRRGKPYGDGDDGDAGGGGGGEVHDGLQLLAAGFHDHGGAIMASQGSRGAHANGYAAYSAAAAANGAVDHDETAAAFRAILLNGQAATLFDNPLAQADSGSLEGEGADGAEDEYSRGRMHHQQQHQQQDEVAQTGAADVSTAGQGQGQGDEEASSPNRLDHAPASGQLPPLDPPVGKHRAQLPAIRNAMVLPPVRSGSVGQQGLLPAPPSVLPPIHPRPSLARVGPGTDVNDPLLATTRTRLTSAAEVRPRISGTGDPASPRSNITLPAEAVGGSSSVAGTRAGAASPEPGPLPPLQSGRPRRAGPVAEARAVSLSGADPAVASMAAAESPREAAALVENASVRGQQLRAKNTGAGGKAASALLAASQVAMAPLGPLDQEAPRMGPASARLPGSLSGADASGALAAASPRRTSMDRAGGTPTQQPSPPPPLPLQSLRSQCRADSVILQSRLVLHQDGSASITSQRGGMTGPRSSASPSQRAAVAEPAGRPAAAGQEQKDEHQQEQDQHMQSPTQPPAKTAVEWLERLRIATSQSQRHGHTSMSFSTSRGEGADEDEEEDAEVGDDAEEEQDSWPEKREDGSEDGAGKGCGQAKAPPKSTVSGALLDLSQAVWQERLQGRALFMWGPNSRFRRRVAQVVFNRWFDAGMLVIIVFSCVALVLDAPGLDPESTLASVLRVLDYFFIAAFTLEALLKIITFGFAFTGKHAYIRDAWNVLDFIIVLAGYALIILTAIIGPEGSSKLKVLRVLRSLRALRPLRAANRFEGLKLVVGTLFAVLPAMGSTLLVCLLFYLTFAILFVNLLKGKLFNCVDPESGDRLDPDYLLPPGEILTREWCEVGAQTINSSSYYNGRGIDSMPPYTIATSWVNPVANFDNVAVGILTLFQVATMSLWLDITFTAVDSTQVGQQPIWNNRPIYCVLFIIFIVVCSFFVLNLFIGVTLDKFAEIQEETSRAGVMLTPAQQAWVSMQKVLSAVSMCHKPPRPKQKLRGYVHRLVTHRAFEVYIMAMIVINVAFMAMVHADMSPQWQDVMSYTNLIFTIIFGIEALLKIVAFGPLNYLRDGWNAFDFFVVLISIVSVVLDFSNTKNLSFMPVLRVLRVVRVLRLVRTAKGMQKLLATLISSLPALANVGGVMLLFFFIYAVIGVNLFAGLKYGQAMDSHANFDTFANAMLLLFRMLTGESWDQVMQDCMVTSDCVLVTAPGGINTTDPSTNGTILIPPGTYLNPSDPALQGLPDNASDNQCALSPFAAAIYFPTFVVLCTFILLQLVIAVLLENLIQADTDQTLPVAKPELDAFVAAWSDLDGHATGLVHASQLAMLVSTLPPPLGTRGKPDCRMKTARALLALDIPLYVGNKVSFVEVLHALTGNVCGTELPDATEDAVRPALARRLPRRQPLTRFTAAHFHAADNVRAAIKGFLLRYAYRGQLVNAQFARQLQGLEEMRSAAAATSAAFTASAPVGPAATSGGAADSSRGASRRALRSGSGGGSAQSRQESMTLERQLSVALSVSPADWEEPERAAKASGGSRPGSGSAPPEPGRKRSQQAVEAQALLDSLSHASPFAGSGGAAAAAAAAAAAGAASVAMDTAAPASTIGESGGAAPPPRSPAGLAVSQSPSMAPVSSNSMKAMLASPSFAKLGSVPSGARPPSRPRPPVSRPRAAMRTARAGSGDSGDAASSAAASNSEVVAATSGRVGSMIVNGRRLSDVRRELAEETAGAMHTFTEVLLQAAMVGMEAEELEARAREVLELSRPSTVAATPSSLSAPSKRSLLGFLGSLGKQQQQPQTSGNIAATAPGGVAAPAAAEADVSQALPPADQPLAAAVDVAVGGKAGRP</sequence>
<feature type="compositionally biased region" description="Polar residues" evidence="11">
    <location>
        <begin position="2320"/>
        <end position="2332"/>
    </location>
</feature>
<feature type="region of interest" description="Disordered" evidence="11">
    <location>
        <begin position="961"/>
        <end position="1024"/>
    </location>
</feature>
<evidence type="ECO:0000256" key="5">
    <source>
        <dbReference type="ARBA" id="ARBA00022882"/>
    </source>
</evidence>
<dbReference type="GO" id="GO:0001518">
    <property type="term" value="C:voltage-gated sodium channel complex"/>
    <property type="evidence" value="ECO:0007669"/>
    <property type="project" value="TreeGrafter"/>
</dbReference>
<keyword evidence="10" id="KW-0407">Ion channel</keyword>
<feature type="domain" description="Ion transport" evidence="13">
    <location>
        <begin position="1352"/>
        <end position="1661"/>
    </location>
</feature>
<evidence type="ECO:0000259" key="13">
    <source>
        <dbReference type="Pfam" id="PF00520"/>
    </source>
</evidence>
<feature type="transmembrane region" description="Helical" evidence="12">
    <location>
        <begin position="1743"/>
        <end position="1763"/>
    </location>
</feature>
<evidence type="ECO:0000256" key="12">
    <source>
        <dbReference type="SAM" id="Phobius"/>
    </source>
</evidence>
<feature type="transmembrane region" description="Helical" evidence="12">
    <location>
        <begin position="1350"/>
        <end position="1372"/>
    </location>
</feature>
<dbReference type="InterPro" id="IPR005821">
    <property type="entry name" value="Ion_trans_dom"/>
</dbReference>
<feature type="compositionally biased region" description="Polar residues" evidence="11">
    <location>
        <begin position="2202"/>
        <end position="2215"/>
    </location>
</feature>
<dbReference type="PANTHER" id="PTHR10037">
    <property type="entry name" value="VOLTAGE-GATED CATION CHANNEL CALCIUM AND SODIUM"/>
    <property type="match status" value="1"/>
</dbReference>
<keyword evidence="3 12" id="KW-0812">Transmembrane</keyword>
<protein>
    <recommendedName>
        <fullName evidence="17">Voltage-gated Ca2+ channel, alpha subunit</fullName>
    </recommendedName>
</protein>
<keyword evidence="4" id="KW-0677">Repeat</keyword>
<dbReference type="InterPro" id="IPR043203">
    <property type="entry name" value="VGCC_Ca_Na"/>
</dbReference>
<keyword evidence="5" id="KW-0851">Voltage-gated channel</keyword>
<dbReference type="InterPro" id="IPR027359">
    <property type="entry name" value="Volt_channel_dom_sf"/>
</dbReference>
<feature type="domain" description="Voltage-dependent L-type calcium channel IQ-associated" evidence="14">
    <location>
        <begin position="2005"/>
        <end position="2058"/>
    </location>
</feature>
<feature type="region of interest" description="Disordered" evidence="11">
    <location>
        <begin position="2271"/>
        <end position="2332"/>
    </location>
</feature>
<feature type="transmembrane region" description="Helical" evidence="12">
    <location>
        <begin position="218"/>
        <end position="242"/>
    </location>
</feature>
<evidence type="ECO:0000256" key="2">
    <source>
        <dbReference type="ARBA" id="ARBA00022448"/>
    </source>
</evidence>
<feature type="domain" description="Ion transport" evidence="13">
    <location>
        <begin position="1708"/>
        <end position="1989"/>
    </location>
</feature>
<dbReference type="Gene3D" id="1.20.120.350">
    <property type="entry name" value="Voltage-gated potassium channels. Chain C"/>
    <property type="match status" value="4"/>
</dbReference>
<dbReference type="Proteomes" id="UP000613740">
    <property type="component" value="Unassembled WGS sequence"/>
</dbReference>
<dbReference type="Pfam" id="PF16905">
    <property type="entry name" value="GPHH"/>
    <property type="match status" value="1"/>
</dbReference>
<evidence type="ECO:0000256" key="9">
    <source>
        <dbReference type="ARBA" id="ARBA00023180"/>
    </source>
</evidence>
<keyword evidence="2" id="KW-0813">Transport</keyword>
<feature type="region of interest" description="Disordered" evidence="11">
    <location>
        <begin position="2165"/>
        <end position="2256"/>
    </location>
</feature>
<feature type="transmembrane region" description="Helical" evidence="12">
    <location>
        <begin position="70"/>
        <end position="93"/>
    </location>
</feature>
<evidence type="ECO:0008006" key="17">
    <source>
        <dbReference type="Google" id="ProtNLM"/>
    </source>
</evidence>
<feature type="region of interest" description="Disordered" evidence="11">
    <location>
        <begin position="1088"/>
        <end position="1148"/>
    </location>
</feature>
<dbReference type="OrthoDB" id="416585at2759"/>
<evidence type="ECO:0000313" key="16">
    <source>
        <dbReference type="Proteomes" id="UP000613740"/>
    </source>
</evidence>
<keyword evidence="6 12" id="KW-1133">Transmembrane helix</keyword>
<gene>
    <name evidence="15" type="ORF">HYH02_003415</name>
</gene>
<evidence type="ECO:0000256" key="8">
    <source>
        <dbReference type="ARBA" id="ARBA00023136"/>
    </source>
</evidence>
<feature type="transmembrane region" description="Helical" evidence="12">
    <location>
        <begin position="1710"/>
        <end position="1731"/>
    </location>
</feature>
<accession>A0A835WS69</accession>
<keyword evidence="7" id="KW-0406">Ion transport</keyword>
<evidence type="ECO:0000259" key="14">
    <source>
        <dbReference type="Pfam" id="PF16905"/>
    </source>
</evidence>
<feature type="transmembrane region" description="Helical" evidence="12">
    <location>
        <begin position="656"/>
        <end position="679"/>
    </location>
</feature>
<keyword evidence="16" id="KW-1185">Reference proteome</keyword>